<evidence type="ECO:0000256" key="3">
    <source>
        <dbReference type="ARBA" id="ARBA00022692"/>
    </source>
</evidence>
<dbReference type="KEGG" id="pmrn:116944531"/>
<protein>
    <submittedName>
        <fullName evidence="14">Dopamine receptor 2-like</fullName>
    </submittedName>
    <submittedName>
        <fullName evidence="12">Trace amine-associated receptor 9665.TAAR351</fullName>
    </submittedName>
</protein>
<evidence type="ECO:0000313" key="14">
    <source>
        <dbReference type="RefSeq" id="XP_032814077.1"/>
    </source>
</evidence>
<gene>
    <name evidence="14" type="primary">LOC116944531</name>
</gene>
<dbReference type="Proteomes" id="UP001318040">
    <property type="component" value="Chromosome 21"/>
</dbReference>
<evidence type="ECO:0000256" key="2">
    <source>
        <dbReference type="ARBA" id="ARBA00022475"/>
    </source>
</evidence>
<dbReference type="EMBL" id="MH037356">
    <property type="protein sequence ID" value="AZK36087.1"/>
    <property type="molecule type" value="Genomic_DNA"/>
</dbReference>
<feature type="transmembrane region" description="Helical" evidence="10">
    <location>
        <begin position="189"/>
        <end position="215"/>
    </location>
</feature>
<dbReference type="SMART" id="SM01381">
    <property type="entry name" value="7TM_GPCR_Srsx"/>
    <property type="match status" value="1"/>
</dbReference>
<dbReference type="PROSITE" id="PS00237">
    <property type="entry name" value="G_PROTEIN_RECEP_F1_1"/>
    <property type="match status" value="1"/>
</dbReference>
<accession>A0A678XJQ8</accession>
<keyword evidence="8 9" id="KW-0807">Transducer</keyword>
<comment type="subcellular location">
    <subcellularLocation>
        <location evidence="1">Cell membrane</location>
        <topology evidence="1">Multi-pass membrane protein</topology>
    </subcellularLocation>
</comment>
<feature type="transmembrane region" description="Helical" evidence="10">
    <location>
        <begin position="268"/>
        <end position="292"/>
    </location>
</feature>
<feature type="domain" description="G-protein coupled receptors family 1 profile" evidence="11">
    <location>
        <begin position="47"/>
        <end position="319"/>
    </location>
</feature>
<evidence type="ECO:0000256" key="9">
    <source>
        <dbReference type="RuleBase" id="RU000688"/>
    </source>
</evidence>
<evidence type="ECO:0000256" key="1">
    <source>
        <dbReference type="ARBA" id="ARBA00004651"/>
    </source>
</evidence>
<evidence type="ECO:0000256" key="5">
    <source>
        <dbReference type="ARBA" id="ARBA00023040"/>
    </source>
</evidence>
<dbReference type="AlphaFoldDB" id="A0A678XJQ8"/>
<dbReference type="InterPro" id="IPR000276">
    <property type="entry name" value="GPCR_Rhodpsn"/>
</dbReference>
<evidence type="ECO:0000259" key="11">
    <source>
        <dbReference type="PROSITE" id="PS50262"/>
    </source>
</evidence>
<dbReference type="InterPro" id="IPR017452">
    <property type="entry name" value="GPCR_Rhodpsn_7TM"/>
</dbReference>
<reference evidence="12" key="1">
    <citation type="submission" date="2018-03" db="EMBL/GenBank/DDBJ databases">
        <title>Spermine as a Male Sex Pheromone Detected by Two TAAR-like Receptors.</title>
        <authorList>
            <consortium name="Weiming Li"/>
            <person name="Scott A.M."/>
            <person name="Zhang Z."/>
            <person name="Jia L."/>
        </authorList>
    </citation>
    <scope>NUCLEOTIDE SEQUENCE</scope>
    <source>
        <strain evidence="12">T26</strain>
    </source>
</reference>
<dbReference type="RefSeq" id="XP_032814077.1">
    <property type="nucleotide sequence ID" value="XM_032958186.1"/>
</dbReference>
<dbReference type="PRINTS" id="PR00237">
    <property type="entry name" value="GPCRRHODOPSN"/>
</dbReference>
<dbReference type="GO" id="GO:0005886">
    <property type="term" value="C:plasma membrane"/>
    <property type="evidence" value="ECO:0007669"/>
    <property type="project" value="UniProtKB-SubCell"/>
</dbReference>
<organism evidence="12">
    <name type="scientific">Petromyzon marinus</name>
    <name type="common">Sea lamprey</name>
    <dbReference type="NCBI Taxonomy" id="7757"/>
    <lineage>
        <taxon>Eukaryota</taxon>
        <taxon>Metazoa</taxon>
        <taxon>Chordata</taxon>
        <taxon>Craniata</taxon>
        <taxon>Vertebrata</taxon>
        <taxon>Cyclostomata</taxon>
        <taxon>Hyperoartia</taxon>
        <taxon>Petromyzontiformes</taxon>
        <taxon>Petromyzontidae</taxon>
        <taxon>Petromyzon</taxon>
    </lineage>
</organism>
<evidence type="ECO:0000256" key="7">
    <source>
        <dbReference type="ARBA" id="ARBA00023170"/>
    </source>
</evidence>
<feature type="transmembrane region" description="Helical" evidence="10">
    <location>
        <begin position="304"/>
        <end position="322"/>
    </location>
</feature>
<reference evidence="14" key="2">
    <citation type="submission" date="2025-04" db="UniProtKB">
        <authorList>
            <consortium name="RefSeq"/>
        </authorList>
    </citation>
    <scope>IDENTIFICATION</scope>
    <source>
        <tissue evidence="14">Sperm</tissue>
    </source>
</reference>
<keyword evidence="2" id="KW-1003">Cell membrane</keyword>
<keyword evidence="6 10" id="KW-0472">Membrane</keyword>
<keyword evidence="7 9" id="KW-0675">Receptor</keyword>
<evidence type="ECO:0000313" key="13">
    <source>
        <dbReference type="Proteomes" id="UP001318040"/>
    </source>
</evidence>
<keyword evidence="5 9" id="KW-0297">G-protein coupled receptor</keyword>
<proteinExistence type="inferred from homology"/>
<evidence type="ECO:0000256" key="4">
    <source>
        <dbReference type="ARBA" id="ARBA00022989"/>
    </source>
</evidence>
<sequence length="351" mass="39091">MMEANSTLGECHVPFLEFNCTGPGLEPTDQALVLSILILFIAATIIGNLLIVCAVLRFRQLQTRTNAVTTSLAVADLMVGAVIIPCSMTHEVYRCWFFGQTFCRIHYFMDYWFTNASILHLGCIAFDRYVAICDPLRYQQRVTNHTVVLMLLMCWLCSALFSAPILISLSDVLSNGVMDRTSCPDECVFIVNLGLTFLIGICPYFLSLFILSLAYAKIFRVARVQASQIHAAGKHGADSSSSASIVGDANSKRTWLAMKREHNAAKTLGMIIGFFLLSWLPFYVISVVDVIIDYQTNAVLRRTVTWVGYFSSAVNPVLYASFNRPFRNAFRDIVSCRAFAVGARNKDLFGS</sequence>
<dbReference type="GO" id="GO:0004930">
    <property type="term" value="F:G protein-coupled receptor activity"/>
    <property type="evidence" value="ECO:0007669"/>
    <property type="project" value="UniProtKB-KW"/>
</dbReference>
<feature type="transmembrane region" description="Helical" evidence="10">
    <location>
        <begin position="147"/>
        <end position="169"/>
    </location>
</feature>
<dbReference type="SUPFAM" id="SSF81321">
    <property type="entry name" value="Family A G protein-coupled receptor-like"/>
    <property type="match status" value="1"/>
</dbReference>
<evidence type="ECO:0000256" key="8">
    <source>
        <dbReference type="ARBA" id="ARBA00023224"/>
    </source>
</evidence>
<comment type="similarity">
    <text evidence="9">Belongs to the G-protein coupled receptor 1 family.</text>
</comment>
<feature type="transmembrane region" description="Helical" evidence="10">
    <location>
        <begin position="31"/>
        <end position="56"/>
    </location>
</feature>
<keyword evidence="4 10" id="KW-1133">Transmembrane helix</keyword>
<dbReference type="OrthoDB" id="5957871at2759"/>
<evidence type="ECO:0000256" key="6">
    <source>
        <dbReference type="ARBA" id="ARBA00023136"/>
    </source>
</evidence>
<dbReference type="Gene3D" id="1.20.1070.10">
    <property type="entry name" value="Rhodopsin 7-helix transmembrane proteins"/>
    <property type="match status" value="1"/>
</dbReference>
<evidence type="ECO:0000256" key="10">
    <source>
        <dbReference type="SAM" id="Phobius"/>
    </source>
</evidence>
<evidence type="ECO:0000313" key="12">
    <source>
        <dbReference type="EMBL" id="AZK36087.1"/>
    </source>
</evidence>
<keyword evidence="3 9" id="KW-0812">Transmembrane</keyword>
<keyword evidence="13" id="KW-1185">Reference proteome</keyword>
<name>A0A678XJQ8_PETMA</name>
<dbReference type="Pfam" id="PF00001">
    <property type="entry name" value="7tm_1"/>
    <property type="match status" value="1"/>
</dbReference>
<dbReference type="PROSITE" id="PS50262">
    <property type="entry name" value="G_PROTEIN_RECEP_F1_2"/>
    <property type="match status" value="1"/>
</dbReference>
<dbReference type="PANTHER" id="PTHR24248">
    <property type="entry name" value="ADRENERGIC RECEPTOR-RELATED G-PROTEIN COUPLED RECEPTOR"/>
    <property type="match status" value="1"/>
</dbReference>